<protein>
    <submittedName>
        <fullName evidence="5">S-adenosyl-L-methionine-dependent methyltransferase</fullName>
    </submittedName>
</protein>
<dbReference type="GO" id="GO:0008173">
    <property type="term" value="F:RNA methyltransferase activity"/>
    <property type="evidence" value="ECO:0007669"/>
    <property type="project" value="UniProtKB-ARBA"/>
</dbReference>
<dbReference type="InterPro" id="IPR029063">
    <property type="entry name" value="SAM-dependent_MTases_sf"/>
</dbReference>
<evidence type="ECO:0000256" key="1">
    <source>
        <dbReference type="ARBA" id="ARBA00009725"/>
    </source>
</evidence>
<dbReference type="InterPro" id="IPR013217">
    <property type="entry name" value="Methyltransf_12"/>
</dbReference>
<accession>A0AAV0BKW0</accession>
<evidence type="ECO:0000256" key="2">
    <source>
        <dbReference type="ARBA" id="ARBA00022603"/>
    </source>
</evidence>
<dbReference type="PIRSF" id="PIRSF037755">
    <property type="entry name" value="Mettl2_prd"/>
    <property type="match status" value="1"/>
</dbReference>
<dbReference type="PANTHER" id="PTHR22809:SF5">
    <property type="entry name" value="TRNA N(3)-METHYLCYTIDINE METHYLTRANSFERASE METTL6"/>
    <property type="match status" value="1"/>
</dbReference>
<dbReference type="PANTHER" id="PTHR22809">
    <property type="entry name" value="METHYLTRANSFERASE-RELATED"/>
    <property type="match status" value="1"/>
</dbReference>
<organism evidence="5 6">
    <name type="scientific">Phakopsora pachyrhizi</name>
    <name type="common">Asian soybean rust disease fungus</name>
    <dbReference type="NCBI Taxonomy" id="170000"/>
    <lineage>
        <taxon>Eukaryota</taxon>
        <taxon>Fungi</taxon>
        <taxon>Dikarya</taxon>
        <taxon>Basidiomycota</taxon>
        <taxon>Pucciniomycotina</taxon>
        <taxon>Pucciniomycetes</taxon>
        <taxon>Pucciniales</taxon>
        <taxon>Phakopsoraceae</taxon>
        <taxon>Phakopsora</taxon>
    </lineage>
</organism>
<feature type="domain" description="Methyltransferase type 12" evidence="4">
    <location>
        <begin position="62"/>
        <end position="173"/>
    </location>
</feature>
<dbReference type="Proteomes" id="UP001153365">
    <property type="component" value="Unassembled WGS sequence"/>
</dbReference>
<comment type="similarity">
    <text evidence="1">Belongs to the methyltransferase superfamily. METL family.</text>
</comment>
<dbReference type="SUPFAM" id="SSF53335">
    <property type="entry name" value="S-adenosyl-L-methionine-dependent methyltransferases"/>
    <property type="match status" value="1"/>
</dbReference>
<feature type="non-terminal residue" evidence="5">
    <location>
        <position position="1"/>
    </location>
</feature>
<dbReference type="Gene3D" id="3.40.50.150">
    <property type="entry name" value="Vaccinia Virus protein VP39"/>
    <property type="match status" value="1"/>
</dbReference>
<keyword evidence="6" id="KW-1185">Reference proteome</keyword>
<name>A0AAV0BKW0_PHAPC</name>
<dbReference type="AlphaFoldDB" id="A0AAV0BKW0"/>
<keyword evidence="3" id="KW-0808">Transferase</keyword>
<dbReference type="EMBL" id="CALTRL010005826">
    <property type="protein sequence ID" value="CAH7686987.1"/>
    <property type="molecule type" value="Genomic_DNA"/>
</dbReference>
<evidence type="ECO:0000313" key="5">
    <source>
        <dbReference type="EMBL" id="CAH7686987.1"/>
    </source>
</evidence>
<gene>
    <name evidence="5" type="ORF">PPACK8108_LOCUS21705</name>
</gene>
<evidence type="ECO:0000259" key="4">
    <source>
        <dbReference type="Pfam" id="PF08242"/>
    </source>
</evidence>
<dbReference type="GO" id="GO:0008757">
    <property type="term" value="F:S-adenosylmethionine-dependent methyltransferase activity"/>
    <property type="evidence" value="ECO:0007669"/>
    <property type="project" value="UniProtKB-ARBA"/>
</dbReference>
<keyword evidence="2 5" id="KW-0489">Methyltransferase</keyword>
<dbReference type="Pfam" id="PF08242">
    <property type="entry name" value="Methyltransf_12"/>
    <property type="match status" value="1"/>
</dbReference>
<evidence type="ECO:0000256" key="3">
    <source>
        <dbReference type="ARBA" id="ARBA00022679"/>
    </source>
</evidence>
<sequence length="280" mass="32716">FWVEKLKKEAPRNWDIFYKTHSNHFFKDRNWTTQVFEVLKDKELDLSLDEKGEDLITKKVLLEVGCGVGNFIWPLLENSNVNKIYCFDFSPRAIEILKRHEKFDSNRIKPFVYDLTADDYDLDKTNQNLTQNLGSDFGSIDLISCIFVLSAIPPDKIQLAVKRLVSVLKPGGEIIIRDYAINDASQLRFHSKKSSSYSTHPSKLSKSLPFYRRSDSTLTYFFNIDEISNLFCESNNNDGDHDYIIKTLECQIIKRSLINRKSQIDLDRHFIQARFKKLKK</sequence>
<dbReference type="InterPro" id="IPR026113">
    <property type="entry name" value="METTL2/6/8-like"/>
</dbReference>
<dbReference type="GO" id="GO:0032259">
    <property type="term" value="P:methylation"/>
    <property type="evidence" value="ECO:0007669"/>
    <property type="project" value="UniProtKB-KW"/>
</dbReference>
<evidence type="ECO:0000313" key="6">
    <source>
        <dbReference type="Proteomes" id="UP001153365"/>
    </source>
</evidence>
<dbReference type="CDD" id="cd02440">
    <property type="entry name" value="AdoMet_MTases"/>
    <property type="match status" value="1"/>
</dbReference>
<proteinExistence type="inferred from homology"/>
<reference evidence="5" key="1">
    <citation type="submission" date="2022-06" db="EMBL/GenBank/DDBJ databases">
        <authorList>
            <consortium name="SYNGENTA / RWTH Aachen University"/>
        </authorList>
    </citation>
    <scope>NUCLEOTIDE SEQUENCE</scope>
</reference>
<comment type="caution">
    <text evidence="5">The sequence shown here is derived from an EMBL/GenBank/DDBJ whole genome shotgun (WGS) entry which is preliminary data.</text>
</comment>